<comment type="caution">
    <text evidence="2">The sequence shown here is derived from an EMBL/GenBank/DDBJ whole genome shotgun (WGS) entry which is preliminary data.</text>
</comment>
<dbReference type="InterPro" id="IPR052892">
    <property type="entry name" value="NA-targeting_endonuclease"/>
</dbReference>
<dbReference type="NCBIfam" id="NF040563">
    <property type="entry name" value="guided_IscB"/>
    <property type="match status" value="1"/>
</dbReference>
<dbReference type="InterPro" id="IPR025938">
    <property type="entry name" value="RRXRR_dom"/>
</dbReference>
<dbReference type="GO" id="GO:0004519">
    <property type="term" value="F:endonuclease activity"/>
    <property type="evidence" value="ECO:0007669"/>
    <property type="project" value="InterPro"/>
</dbReference>
<evidence type="ECO:0000259" key="1">
    <source>
        <dbReference type="SMART" id="SM00507"/>
    </source>
</evidence>
<dbReference type="RefSeq" id="WP_161975352.1">
    <property type="nucleotide sequence ID" value="NZ_BIFR01000001.1"/>
</dbReference>
<dbReference type="InterPro" id="IPR003615">
    <property type="entry name" value="HNH_nuc"/>
</dbReference>
<evidence type="ECO:0000313" key="2">
    <source>
        <dbReference type="EMBL" id="GCE11828.1"/>
    </source>
</evidence>
<reference evidence="3" key="1">
    <citation type="submission" date="2018-12" db="EMBL/GenBank/DDBJ databases">
        <title>Tengunoibacter tsumagoiensis gen. nov., sp. nov., Dictyobacter kobayashii sp. nov., D. alpinus sp. nov., and D. joshuensis sp. nov. and description of Dictyobacteraceae fam. nov. within the order Ktedonobacterales isolated from Tengu-no-mugimeshi.</title>
        <authorList>
            <person name="Wang C.M."/>
            <person name="Zheng Y."/>
            <person name="Sakai Y."/>
            <person name="Toyoda A."/>
            <person name="Minakuchi Y."/>
            <person name="Abe K."/>
            <person name="Yokota A."/>
            <person name="Yabe S."/>
        </authorList>
    </citation>
    <scope>NUCLEOTIDE SEQUENCE [LARGE SCALE GENOMIC DNA]</scope>
    <source>
        <strain evidence="3">Uno3</strain>
    </source>
</reference>
<protein>
    <recommendedName>
        <fullName evidence="1">HNH nuclease domain-containing protein</fullName>
    </recommendedName>
</protein>
<dbReference type="InterPro" id="IPR047693">
    <property type="entry name" value="RNA-guided_IscB-like"/>
</dbReference>
<dbReference type="Gene3D" id="1.10.30.50">
    <property type="match status" value="1"/>
</dbReference>
<dbReference type="InterPro" id="IPR002711">
    <property type="entry name" value="HNH"/>
</dbReference>
<feature type="domain" description="HNH nuclease" evidence="1">
    <location>
        <begin position="181"/>
        <end position="232"/>
    </location>
</feature>
<evidence type="ECO:0000313" key="3">
    <source>
        <dbReference type="Proteomes" id="UP000287352"/>
    </source>
</evidence>
<dbReference type="GO" id="GO:0003676">
    <property type="term" value="F:nucleic acid binding"/>
    <property type="evidence" value="ECO:0007669"/>
    <property type="project" value="InterPro"/>
</dbReference>
<dbReference type="Proteomes" id="UP000287352">
    <property type="component" value="Unassembled WGS sequence"/>
</dbReference>
<proteinExistence type="predicted"/>
<sequence length="412" mass="47650">MTQLVYVINQNGHPLMPCKPSKARKLLRDGRANVKHRAPFTIQLRWDCEEQVQDVVVGIDKGSSTTGFACVGRGEILLSGEILHRKDVKEKLDARRAHRRSRRNRRWYRPCRILNRASSKRSGRLPPSIKTNVEEVIRVVRRLPLPITRIVIEDVQVDIARLNDPTVQGSRYQDSKRLDENLRIACLLRDRYQCQHCGKREVRLEAHHVQYRQHGGKDTLSNLLTLCESCHHGVHAGKITLEVSGVSGHLDHIAQRSMQGKTYLYTTLGSALPLSTLFGYQTATWRKQQELPKEHDSDALCIATYDTGELVPWQRERFYRIGFRPRQTRRQYHDLPRKGQGRVRYQLNTELEGFRKGDVVRVKGTWIKQINSIYSTGYLAFSRKKGEPANARPKDCVLLERGTTILWQRPQR</sequence>
<dbReference type="PANTHER" id="PTHR33877">
    <property type="entry name" value="SLL1193 PROTEIN"/>
    <property type="match status" value="1"/>
</dbReference>
<dbReference type="AlphaFoldDB" id="A0A401ZY91"/>
<dbReference type="PANTHER" id="PTHR33877:SF2">
    <property type="entry name" value="OS07G0170200 PROTEIN"/>
    <property type="match status" value="1"/>
</dbReference>
<keyword evidence="3" id="KW-1185">Reference proteome</keyword>
<dbReference type="CDD" id="cd00085">
    <property type="entry name" value="HNHc"/>
    <property type="match status" value="1"/>
</dbReference>
<dbReference type="EMBL" id="BIFR01000001">
    <property type="protein sequence ID" value="GCE11828.1"/>
    <property type="molecule type" value="Genomic_DNA"/>
</dbReference>
<dbReference type="GO" id="GO:0008270">
    <property type="term" value="F:zinc ion binding"/>
    <property type="evidence" value="ECO:0007669"/>
    <property type="project" value="InterPro"/>
</dbReference>
<dbReference type="SMART" id="SM00507">
    <property type="entry name" value="HNHc"/>
    <property type="match status" value="1"/>
</dbReference>
<organism evidence="2 3">
    <name type="scientific">Tengunoibacter tsumagoiensis</name>
    <dbReference type="NCBI Taxonomy" id="2014871"/>
    <lineage>
        <taxon>Bacteria</taxon>
        <taxon>Bacillati</taxon>
        <taxon>Chloroflexota</taxon>
        <taxon>Ktedonobacteria</taxon>
        <taxon>Ktedonobacterales</taxon>
        <taxon>Dictyobacteraceae</taxon>
        <taxon>Tengunoibacter</taxon>
    </lineage>
</organism>
<accession>A0A401ZY91</accession>
<gene>
    <name evidence="2" type="ORF">KTT_16870</name>
</gene>
<dbReference type="Pfam" id="PF01844">
    <property type="entry name" value="HNH"/>
    <property type="match status" value="1"/>
</dbReference>
<dbReference type="Pfam" id="PF14239">
    <property type="entry name" value="RRXRR"/>
    <property type="match status" value="1"/>
</dbReference>
<name>A0A401ZY91_9CHLR</name>